<gene>
    <name evidence="3" type="ORF">OKA104_LOCUS14527</name>
    <name evidence="2" type="ORF">VCS650_LOCUS31553</name>
</gene>
<sequence length="340" mass="39202">MPITQRFFIHFIIAVTIFSSIIYILFRYNYQQATSIYTTINADYRRRPECSCTRPELLPLVSNLTTNSAETSSFHCSQYANHRGPNQRIISVSLFGPKENKMFQFNRSLNFLNELINDMNKVYSDGFTLRIYHDNTINTTDIVCPIECQNPNVDFCNMNSKLFIPPKIWRFIPAGDPLVDIMMSRDLDSALTQRERSAVNAWLASNKSFHAMRDHPMHGVPMLGGMWGFRPSLNANLSRIIHNKIHREDLIKNYGGRNDQTFLANEIWPHAKSSIIVHDSFLCKSNFGQQPLPFPTQRPSFNETNCFIGCVRPCCGFGRPPFGECPKDCRPKDHPEWVYC</sequence>
<dbReference type="OrthoDB" id="204305at2759"/>
<protein>
    <submittedName>
        <fullName evidence="2">Uncharacterized protein</fullName>
    </submittedName>
</protein>
<dbReference type="Proteomes" id="UP000663881">
    <property type="component" value="Unassembled WGS sequence"/>
</dbReference>
<evidence type="ECO:0000256" key="1">
    <source>
        <dbReference type="SAM" id="Phobius"/>
    </source>
</evidence>
<keyword evidence="1" id="KW-1133">Transmembrane helix</keyword>
<name>A0A815EED0_9BILA</name>
<feature type="transmembrane region" description="Helical" evidence="1">
    <location>
        <begin position="7"/>
        <end position="26"/>
    </location>
</feature>
<reference evidence="2" key="1">
    <citation type="submission" date="2021-02" db="EMBL/GenBank/DDBJ databases">
        <authorList>
            <person name="Nowell W R."/>
        </authorList>
    </citation>
    <scope>NUCLEOTIDE SEQUENCE</scope>
</reference>
<dbReference type="EMBL" id="CAJNON010000544">
    <property type="protein sequence ID" value="CAF1310283.1"/>
    <property type="molecule type" value="Genomic_DNA"/>
</dbReference>
<organism evidence="2 4">
    <name type="scientific">Adineta steineri</name>
    <dbReference type="NCBI Taxonomy" id="433720"/>
    <lineage>
        <taxon>Eukaryota</taxon>
        <taxon>Metazoa</taxon>
        <taxon>Spiralia</taxon>
        <taxon>Gnathifera</taxon>
        <taxon>Rotifera</taxon>
        <taxon>Eurotatoria</taxon>
        <taxon>Bdelloidea</taxon>
        <taxon>Adinetida</taxon>
        <taxon>Adinetidae</taxon>
        <taxon>Adineta</taxon>
    </lineage>
</organism>
<dbReference type="EMBL" id="CAJOAY010000769">
    <property type="protein sequence ID" value="CAF3731567.1"/>
    <property type="molecule type" value="Genomic_DNA"/>
</dbReference>
<evidence type="ECO:0000313" key="4">
    <source>
        <dbReference type="Proteomes" id="UP000663891"/>
    </source>
</evidence>
<keyword evidence="1" id="KW-0472">Membrane</keyword>
<dbReference type="AlphaFoldDB" id="A0A815EED0"/>
<proteinExistence type="predicted"/>
<accession>A0A815EED0</accession>
<evidence type="ECO:0000313" key="2">
    <source>
        <dbReference type="EMBL" id="CAF1310283.1"/>
    </source>
</evidence>
<keyword evidence="1" id="KW-0812">Transmembrane</keyword>
<dbReference type="Proteomes" id="UP000663891">
    <property type="component" value="Unassembled WGS sequence"/>
</dbReference>
<evidence type="ECO:0000313" key="3">
    <source>
        <dbReference type="EMBL" id="CAF3731567.1"/>
    </source>
</evidence>
<comment type="caution">
    <text evidence="2">The sequence shown here is derived from an EMBL/GenBank/DDBJ whole genome shotgun (WGS) entry which is preliminary data.</text>
</comment>